<feature type="transmembrane region" description="Helical" evidence="6">
    <location>
        <begin position="437"/>
        <end position="458"/>
    </location>
</feature>
<comment type="subcellular location">
    <subcellularLocation>
        <location evidence="1">Cell membrane</location>
        <topology evidence="1">Multi-pass membrane protein</topology>
    </subcellularLocation>
</comment>
<dbReference type="EMBL" id="LKLW01000003">
    <property type="protein sequence ID" value="KSU30176.1"/>
    <property type="molecule type" value="Genomic_DNA"/>
</dbReference>
<protein>
    <submittedName>
        <fullName evidence="7">Membrane protein involved in the export of O-antigen teichoic acid lipoteichoic acid</fullName>
    </submittedName>
</protein>
<feature type="transmembrane region" description="Helical" evidence="6">
    <location>
        <begin position="319"/>
        <end position="338"/>
    </location>
</feature>
<evidence type="ECO:0000313" key="7">
    <source>
        <dbReference type="EMBL" id="KSU30176.1"/>
    </source>
</evidence>
<accession>A0A0V8EWG5</accession>
<sequence length="614" mass="70190">MKLLKNFMYNGFYQLLLVILPVITAPYISRIFGTHGIGLNAYSQSITQYFVIAATLGTYTYGNREIAYNQSDKRKRSQIFWGITFVSWMSATISILAFVGYTKLFNPNHFNLYMIQGIAILVSLFDISWYFVGRENFKLIVLRNLIIKTLTVACIFIFIHHSDDLLLYIFILTFGGFLGSLSLWPYLRKEVYLPKFKDLRIKKHLYNSLLIFIPSLAAQIMLIANKNMIGGLDSLSNAGIYTQSDTIIRMVLSVVSSIWVVLLPRMASMHSKGDTSGVRSLLVKTIDISLGISTGMAFGISAVALKFAPLFFGNSFREVGIIMIMESPMIVLFTLSQVLGDQYLLPLNKMAPFILSATTGTLINIILNSIFIPIFGIVGAVVSINIAQLFMVIYRYSAIKKEFYFGESLKSFWKYFISGLLMFVVVFWMNQSFKMTMIQLILQIVVGILIYILSNILLKTQLWLMASDLLGKMQNRVSGNHIRIDQDQEILEHPLDTIEASIDQFDILFQEVDEKERLSHANFLTTLNNFENTLKNVTFNDELNKNDIIRLSDFIAELSIMMSKKREYLKVQDQEQLHQFAQGLNILVSKMEKIAQEEHSPKELKEWFKNELGE</sequence>
<feature type="transmembrane region" description="Helical" evidence="6">
    <location>
        <begin position="41"/>
        <end position="59"/>
    </location>
</feature>
<dbReference type="PATRIC" id="fig|1360.116.peg.1980"/>
<dbReference type="AlphaFoldDB" id="A0A0V8EWG5"/>
<dbReference type="PANTHER" id="PTHR30250:SF11">
    <property type="entry name" value="O-ANTIGEN TRANSPORTER-RELATED"/>
    <property type="match status" value="1"/>
</dbReference>
<dbReference type="Proteomes" id="UP000052991">
    <property type="component" value="Unassembled WGS sequence"/>
</dbReference>
<keyword evidence="5 6" id="KW-0472">Membrane</keyword>
<dbReference type="Pfam" id="PF01943">
    <property type="entry name" value="Polysacc_synt"/>
    <property type="match status" value="1"/>
</dbReference>
<comment type="caution">
    <text evidence="7">The sequence shown here is derived from an EMBL/GenBank/DDBJ whole genome shotgun (WGS) entry which is preliminary data.</text>
</comment>
<keyword evidence="4 6" id="KW-1133">Transmembrane helix</keyword>
<feature type="transmembrane region" description="Helical" evidence="6">
    <location>
        <begin position="288"/>
        <end position="307"/>
    </location>
</feature>
<keyword evidence="3 6" id="KW-0812">Transmembrane</keyword>
<proteinExistence type="predicted"/>
<evidence type="ECO:0000256" key="4">
    <source>
        <dbReference type="ARBA" id="ARBA00022989"/>
    </source>
</evidence>
<evidence type="ECO:0000256" key="1">
    <source>
        <dbReference type="ARBA" id="ARBA00004651"/>
    </source>
</evidence>
<feature type="transmembrane region" description="Helical" evidence="6">
    <location>
        <begin position="165"/>
        <end position="184"/>
    </location>
</feature>
<dbReference type="GO" id="GO:0005886">
    <property type="term" value="C:plasma membrane"/>
    <property type="evidence" value="ECO:0007669"/>
    <property type="project" value="UniProtKB-SubCell"/>
</dbReference>
<evidence type="ECO:0000256" key="5">
    <source>
        <dbReference type="ARBA" id="ARBA00023136"/>
    </source>
</evidence>
<dbReference type="InterPro" id="IPR002797">
    <property type="entry name" value="Polysacc_synth"/>
</dbReference>
<keyword evidence="2" id="KW-1003">Cell membrane</keyword>
<reference evidence="8" key="1">
    <citation type="submission" date="2015-10" db="EMBL/GenBank/DDBJ databases">
        <title>Draft Genome Sequences of 11 Lactococcus lactis subspecies cremoris strains.</title>
        <authorList>
            <person name="Wels M."/>
            <person name="Backus L."/>
            <person name="Boekhorst J."/>
            <person name="Dijkstra A."/>
            <person name="Beerthuizen M."/>
            <person name="Kelly W."/>
            <person name="Siezen R."/>
            <person name="Bachmann H."/>
            <person name="Van Hijum S."/>
        </authorList>
    </citation>
    <scope>NUCLEOTIDE SEQUENCE [LARGE SCALE GENOMIC DNA]</scope>
    <source>
        <strain evidence="8">N42</strain>
    </source>
</reference>
<dbReference type="PANTHER" id="PTHR30250">
    <property type="entry name" value="PST FAMILY PREDICTED COLANIC ACID TRANSPORTER"/>
    <property type="match status" value="1"/>
</dbReference>
<gene>
    <name evidence="7" type="ORF">N42_0104</name>
</gene>
<organism evidence="7 8">
    <name type="scientific">Lactococcus lactis subsp. lactis</name>
    <name type="common">Streptococcus lactis</name>
    <dbReference type="NCBI Taxonomy" id="1360"/>
    <lineage>
        <taxon>Bacteria</taxon>
        <taxon>Bacillati</taxon>
        <taxon>Bacillota</taxon>
        <taxon>Bacilli</taxon>
        <taxon>Lactobacillales</taxon>
        <taxon>Streptococcaceae</taxon>
        <taxon>Lactococcus</taxon>
    </lineage>
</organism>
<feature type="transmembrane region" description="Helical" evidence="6">
    <location>
        <begin position="113"/>
        <end position="132"/>
    </location>
</feature>
<evidence type="ECO:0000256" key="3">
    <source>
        <dbReference type="ARBA" id="ARBA00022692"/>
    </source>
</evidence>
<evidence type="ECO:0000256" key="2">
    <source>
        <dbReference type="ARBA" id="ARBA00022475"/>
    </source>
</evidence>
<feature type="transmembrane region" description="Helical" evidence="6">
    <location>
        <begin position="79"/>
        <end position="101"/>
    </location>
</feature>
<feature type="transmembrane region" description="Helical" evidence="6">
    <location>
        <begin position="12"/>
        <end position="29"/>
    </location>
</feature>
<feature type="transmembrane region" description="Helical" evidence="6">
    <location>
        <begin position="350"/>
        <end position="367"/>
    </location>
</feature>
<feature type="transmembrane region" description="Helical" evidence="6">
    <location>
        <begin position="247"/>
        <end position="267"/>
    </location>
</feature>
<feature type="transmembrane region" description="Helical" evidence="6">
    <location>
        <begin position="415"/>
        <end position="431"/>
    </location>
</feature>
<evidence type="ECO:0000256" key="6">
    <source>
        <dbReference type="SAM" id="Phobius"/>
    </source>
</evidence>
<feature type="transmembrane region" description="Helical" evidence="6">
    <location>
        <begin position="139"/>
        <end position="159"/>
    </location>
</feature>
<evidence type="ECO:0000313" key="8">
    <source>
        <dbReference type="Proteomes" id="UP000052991"/>
    </source>
</evidence>
<feature type="transmembrane region" description="Helical" evidence="6">
    <location>
        <begin position="373"/>
        <end position="394"/>
    </location>
</feature>
<name>A0A0V8EWG5_LACLL</name>
<dbReference type="InterPro" id="IPR050833">
    <property type="entry name" value="Poly_Biosynth_Transport"/>
</dbReference>
<dbReference type="CDD" id="cd13128">
    <property type="entry name" value="MATE_Wzx_like"/>
    <property type="match status" value="1"/>
</dbReference>
<dbReference type="RefSeq" id="WP_152994480.1">
    <property type="nucleotide sequence ID" value="NZ_LKLW01000003.1"/>
</dbReference>
<feature type="transmembrane region" description="Helical" evidence="6">
    <location>
        <begin position="205"/>
        <end position="224"/>
    </location>
</feature>